<sequence>MSWNYRIVRYSDGSGFGLHEVHYNNDGKAIRMTAEAAGFVGDTPGDVRGGLMKAKMDATRRPVFREPKEWGGET</sequence>
<evidence type="ECO:0000313" key="1">
    <source>
        <dbReference type="EMBL" id="KKK46917.1"/>
    </source>
</evidence>
<dbReference type="AlphaFoldDB" id="A0A0F8VRI6"/>
<protein>
    <submittedName>
        <fullName evidence="1">Uncharacterized protein</fullName>
    </submittedName>
</protein>
<name>A0A0F8VRI6_9ZZZZ</name>
<comment type="caution">
    <text evidence="1">The sequence shown here is derived from an EMBL/GenBank/DDBJ whole genome shotgun (WGS) entry which is preliminary data.</text>
</comment>
<dbReference type="EMBL" id="LAZR01069842">
    <property type="protein sequence ID" value="KKK46917.1"/>
    <property type="molecule type" value="Genomic_DNA"/>
</dbReference>
<accession>A0A0F8VRI6</accession>
<proteinExistence type="predicted"/>
<organism evidence="1">
    <name type="scientific">marine sediment metagenome</name>
    <dbReference type="NCBI Taxonomy" id="412755"/>
    <lineage>
        <taxon>unclassified sequences</taxon>
        <taxon>metagenomes</taxon>
        <taxon>ecological metagenomes</taxon>
    </lineage>
</organism>
<reference evidence="1" key="1">
    <citation type="journal article" date="2015" name="Nature">
        <title>Complex archaea that bridge the gap between prokaryotes and eukaryotes.</title>
        <authorList>
            <person name="Spang A."/>
            <person name="Saw J.H."/>
            <person name="Jorgensen S.L."/>
            <person name="Zaremba-Niedzwiedzka K."/>
            <person name="Martijn J."/>
            <person name="Lind A.E."/>
            <person name="van Eijk R."/>
            <person name="Schleper C."/>
            <person name="Guy L."/>
            <person name="Ettema T.J."/>
        </authorList>
    </citation>
    <scope>NUCLEOTIDE SEQUENCE</scope>
</reference>
<gene>
    <name evidence="1" type="ORF">LCGC14_3160450</name>
</gene>